<comment type="caution">
    <text evidence="1">The sequence shown here is derived from an EMBL/GenBank/DDBJ whole genome shotgun (WGS) entry which is preliminary data.</text>
</comment>
<evidence type="ECO:0000313" key="2">
    <source>
        <dbReference type="Proteomes" id="UP000033859"/>
    </source>
</evidence>
<dbReference type="AlphaFoldDB" id="A0A0G1API8"/>
<name>A0A0G1API8_9BACT</name>
<sequence>MGVRTRLGIMSLVRSRTGSVELPEEITLYCPQCGVEVADKGNCLASLNAVLGDSKTGFVVKLLVDCRICGCDGKEPAVDF</sequence>
<organism evidence="1 2">
    <name type="scientific">Candidatus Yanofskybacteria bacterium GW2011_GWC2_41_9</name>
    <dbReference type="NCBI Taxonomy" id="1619029"/>
    <lineage>
        <taxon>Bacteria</taxon>
        <taxon>Candidatus Yanofskyibacteriota</taxon>
    </lineage>
</organism>
<evidence type="ECO:0000313" key="1">
    <source>
        <dbReference type="EMBL" id="KKS27168.1"/>
    </source>
</evidence>
<proteinExistence type="predicted"/>
<accession>A0A0G1API8</accession>
<gene>
    <name evidence="1" type="ORF">UU84_C0009G0004</name>
</gene>
<dbReference type="Proteomes" id="UP000033859">
    <property type="component" value="Unassembled WGS sequence"/>
</dbReference>
<dbReference type="EMBL" id="LCCE01000009">
    <property type="protein sequence ID" value="KKS27168.1"/>
    <property type="molecule type" value="Genomic_DNA"/>
</dbReference>
<protein>
    <submittedName>
        <fullName evidence="1">Uncharacterized protein</fullName>
    </submittedName>
</protein>
<reference evidence="1 2" key="1">
    <citation type="journal article" date="2015" name="Nature">
        <title>rRNA introns, odd ribosomes, and small enigmatic genomes across a large radiation of phyla.</title>
        <authorList>
            <person name="Brown C.T."/>
            <person name="Hug L.A."/>
            <person name="Thomas B.C."/>
            <person name="Sharon I."/>
            <person name="Castelle C.J."/>
            <person name="Singh A."/>
            <person name="Wilkins M.J."/>
            <person name="Williams K.H."/>
            <person name="Banfield J.F."/>
        </authorList>
    </citation>
    <scope>NUCLEOTIDE SEQUENCE [LARGE SCALE GENOMIC DNA]</scope>
</reference>